<evidence type="ECO:0008006" key="4">
    <source>
        <dbReference type="Google" id="ProtNLM"/>
    </source>
</evidence>
<feature type="region of interest" description="Disordered" evidence="1">
    <location>
        <begin position="68"/>
        <end position="107"/>
    </location>
</feature>
<feature type="compositionally biased region" description="Basic residues" evidence="1">
    <location>
        <begin position="79"/>
        <end position="89"/>
    </location>
</feature>
<feature type="compositionally biased region" description="Acidic residues" evidence="1">
    <location>
        <begin position="310"/>
        <end position="335"/>
    </location>
</feature>
<keyword evidence="3" id="KW-1185">Reference proteome</keyword>
<feature type="region of interest" description="Disordered" evidence="1">
    <location>
        <begin position="183"/>
        <end position="338"/>
    </location>
</feature>
<organism evidence="2 3">
    <name type="scientific">Saponaria officinalis</name>
    <name type="common">Common soapwort</name>
    <name type="synonym">Lychnis saponaria</name>
    <dbReference type="NCBI Taxonomy" id="3572"/>
    <lineage>
        <taxon>Eukaryota</taxon>
        <taxon>Viridiplantae</taxon>
        <taxon>Streptophyta</taxon>
        <taxon>Embryophyta</taxon>
        <taxon>Tracheophyta</taxon>
        <taxon>Spermatophyta</taxon>
        <taxon>Magnoliopsida</taxon>
        <taxon>eudicotyledons</taxon>
        <taxon>Gunneridae</taxon>
        <taxon>Pentapetalae</taxon>
        <taxon>Caryophyllales</taxon>
        <taxon>Caryophyllaceae</taxon>
        <taxon>Caryophylleae</taxon>
        <taxon>Saponaria</taxon>
    </lineage>
</organism>
<reference evidence="2" key="1">
    <citation type="submission" date="2024-03" db="EMBL/GenBank/DDBJ databases">
        <title>WGS assembly of Saponaria officinalis var. Norfolk2.</title>
        <authorList>
            <person name="Jenkins J."/>
            <person name="Shu S."/>
            <person name="Grimwood J."/>
            <person name="Barry K."/>
            <person name="Goodstein D."/>
            <person name="Schmutz J."/>
            <person name="Leebens-Mack J."/>
            <person name="Osbourn A."/>
        </authorList>
    </citation>
    <scope>NUCLEOTIDE SEQUENCE [LARGE SCALE GENOMIC DNA]</scope>
    <source>
        <strain evidence="2">JIC</strain>
    </source>
</reference>
<dbReference type="AlphaFoldDB" id="A0AAW1I840"/>
<proteinExistence type="predicted"/>
<name>A0AAW1I840_SAPOF</name>
<protein>
    <recommendedName>
        <fullName evidence="4">Rho termination factor N-terminal domain-containing protein</fullName>
    </recommendedName>
</protein>
<evidence type="ECO:0000256" key="1">
    <source>
        <dbReference type="SAM" id="MobiDB-lite"/>
    </source>
</evidence>
<dbReference type="PANTHER" id="PTHR34449">
    <property type="entry name" value="RHO TERMINATION FACTOR"/>
    <property type="match status" value="1"/>
</dbReference>
<sequence>MSQTLNIITNLQGYGPSETSLLPCFGVSGRAISISPSAGREFKPSHMKILSGKRSLIHATIVCKAGSGAQRRNPDFPRQNRHIFSRNRNRYNDERENSENLDESEFVSTKNGPILSVTNSSKANATAAPGQKEKEIVELFRKVQAQLREKAAVKEEKRFETVKGQNKETETVDSLLKLLRKHSAEQGKRKVNGGNAGEYNIDQPRYTRKPSEARSRSSSSSSNNLVKEDPIETQKPSVGRPVSNFRRRSPVPRVKYEPIVSSEDTYDSITESDLNTNPNGAHYEPVPDFDSESESESDMDPDLDITSGLDQEDEQEEEEQEDEQEDDEPEIELAPEIEVSNKVMLETEFSDTEEDVYDEKDTEEQHTELKDLNAMKLVELRTLAKARGMKGFSKLKKSALIGLLSDDSSIP</sequence>
<feature type="compositionally biased region" description="Polar residues" evidence="1">
    <location>
        <begin position="267"/>
        <end position="279"/>
    </location>
</feature>
<feature type="compositionally biased region" description="Acidic residues" evidence="1">
    <location>
        <begin position="287"/>
        <end position="303"/>
    </location>
</feature>
<dbReference type="Proteomes" id="UP001443914">
    <property type="component" value="Unassembled WGS sequence"/>
</dbReference>
<gene>
    <name evidence="2" type="ORF">RND81_10G246700</name>
</gene>
<dbReference type="EMBL" id="JBDFQZ010000010">
    <property type="protein sequence ID" value="KAK9684974.1"/>
    <property type="molecule type" value="Genomic_DNA"/>
</dbReference>
<accession>A0AAW1I840</accession>
<comment type="caution">
    <text evidence="2">The sequence shown here is derived from an EMBL/GenBank/DDBJ whole genome shotgun (WGS) entry which is preliminary data.</text>
</comment>
<dbReference type="PANTHER" id="PTHR34449:SF5">
    <property type="entry name" value="ATP BINDING _ ATPASE"/>
    <property type="match status" value="1"/>
</dbReference>
<evidence type="ECO:0000313" key="3">
    <source>
        <dbReference type="Proteomes" id="UP001443914"/>
    </source>
</evidence>
<evidence type="ECO:0000313" key="2">
    <source>
        <dbReference type="EMBL" id="KAK9684974.1"/>
    </source>
</evidence>